<name>K6VAK5_9MICO</name>
<evidence type="ECO:0000256" key="1">
    <source>
        <dbReference type="SAM" id="MobiDB-lite"/>
    </source>
</evidence>
<evidence type="ECO:0000313" key="4">
    <source>
        <dbReference type="Proteomes" id="UP000008495"/>
    </source>
</evidence>
<dbReference type="InterPro" id="IPR002731">
    <property type="entry name" value="ATPase_BadF"/>
</dbReference>
<dbReference type="STRING" id="100225.SAMN05421595_2586"/>
<reference evidence="3 4" key="1">
    <citation type="submission" date="2012-08" db="EMBL/GenBank/DDBJ databases">
        <title>Whole genome shotgun sequence of Austwickia chelonae NBRC 105200.</title>
        <authorList>
            <person name="Yoshida I."/>
            <person name="Hosoyama A."/>
            <person name="Tsuchikane K."/>
            <person name="Katsumata H."/>
            <person name="Ando Y."/>
            <person name="Ohji S."/>
            <person name="Hamada M."/>
            <person name="Tamura T."/>
            <person name="Yamazoe A."/>
            <person name="Yamazaki S."/>
            <person name="Fujita N."/>
        </authorList>
    </citation>
    <scope>NUCLEOTIDE SEQUENCE [LARGE SCALE GENOMIC DNA]</scope>
    <source>
        <strain evidence="3 4">NBRC 105200</strain>
    </source>
</reference>
<dbReference type="eggNOG" id="COG2971">
    <property type="taxonomic scope" value="Bacteria"/>
</dbReference>
<comment type="caution">
    <text evidence="3">The sequence shown here is derived from an EMBL/GenBank/DDBJ whole genome shotgun (WGS) entry which is preliminary data.</text>
</comment>
<dbReference type="Proteomes" id="UP000008495">
    <property type="component" value="Unassembled WGS sequence"/>
</dbReference>
<proteinExistence type="predicted"/>
<dbReference type="PANTHER" id="PTHR43190:SF3">
    <property type="entry name" value="N-ACETYL-D-GLUCOSAMINE KINASE"/>
    <property type="match status" value="1"/>
</dbReference>
<dbReference type="EMBL" id="BAGZ01000022">
    <property type="protein sequence ID" value="GAB79278.1"/>
    <property type="molecule type" value="Genomic_DNA"/>
</dbReference>
<feature type="domain" description="ATPase BadF/BadG/BcrA/BcrD type" evidence="2">
    <location>
        <begin position="4"/>
        <end position="257"/>
    </location>
</feature>
<feature type="compositionally biased region" description="Gly residues" evidence="1">
    <location>
        <begin position="288"/>
        <end position="300"/>
    </location>
</feature>
<gene>
    <name evidence="3" type="ORF">AUCHE_22_00480</name>
</gene>
<evidence type="ECO:0000259" key="2">
    <source>
        <dbReference type="Pfam" id="PF01869"/>
    </source>
</evidence>
<accession>K6VAK5</accession>
<protein>
    <recommendedName>
        <fullName evidence="2">ATPase BadF/BadG/BcrA/BcrD type domain-containing protein</fullName>
    </recommendedName>
</protein>
<sequence>MVFLGVDIGGTAIRAVLTDAHGTLVGRGLARGGNVRSSPGDLAGHLTRALRECVDTGPVRARPDQVCIGSAGAGPARRDEVAGAIRRACAAVGLKVAEHPSEPGTVPFSLVTDLEIAFRAAAPRPDGYVLIAGTGAVAASISGWALQDRRDGLGWLLGDTGSGVWLGRRVLRAVAADLDRGGPPTAMTAVVLGQLSLSPAAGSERVDPQQLIRAVDELRPAEWGQFAQVALNLSGQDEQATAIVDRAGEALASTLSAVGAGGAGIGADEGEARGASIGADEGEARGPGAAGAGAGAGEDIGAGADTDEGGGAAEAPVVFAGGLLASGPLRHRVGAGYPQAVFVPHPVVGACAAAAAEVGVDLDRAALARAMR</sequence>
<dbReference type="PANTHER" id="PTHR43190">
    <property type="entry name" value="N-ACETYL-D-GLUCOSAMINE KINASE"/>
    <property type="match status" value="1"/>
</dbReference>
<evidence type="ECO:0000313" key="3">
    <source>
        <dbReference type="EMBL" id="GAB79278.1"/>
    </source>
</evidence>
<dbReference type="InterPro" id="IPR052519">
    <property type="entry name" value="Euk-type_GlcNAc_Kinase"/>
</dbReference>
<feature type="region of interest" description="Disordered" evidence="1">
    <location>
        <begin position="278"/>
        <end position="308"/>
    </location>
</feature>
<dbReference type="SUPFAM" id="SSF53067">
    <property type="entry name" value="Actin-like ATPase domain"/>
    <property type="match status" value="2"/>
</dbReference>
<organism evidence="3 4">
    <name type="scientific">Austwickia chelonae NBRC 105200</name>
    <dbReference type="NCBI Taxonomy" id="1184607"/>
    <lineage>
        <taxon>Bacteria</taxon>
        <taxon>Bacillati</taxon>
        <taxon>Actinomycetota</taxon>
        <taxon>Actinomycetes</taxon>
        <taxon>Micrococcales</taxon>
        <taxon>Dermatophilaceae</taxon>
        <taxon>Austwickia</taxon>
    </lineage>
</organism>
<dbReference type="Gene3D" id="3.30.420.40">
    <property type="match status" value="2"/>
</dbReference>
<dbReference type="AlphaFoldDB" id="K6VAK5"/>
<keyword evidence="4" id="KW-1185">Reference proteome</keyword>
<dbReference type="Pfam" id="PF01869">
    <property type="entry name" value="BcrAD_BadFG"/>
    <property type="match status" value="1"/>
</dbReference>
<dbReference type="OrthoDB" id="8701357at2"/>
<dbReference type="RefSeq" id="WP_006504036.1">
    <property type="nucleotide sequence ID" value="NZ_BAGZ01000022.1"/>
</dbReference>
<dbReference type="InterPro" id="IPR043129">
    <property type="entry name" value="ATPase_NBD"/>
</dbReference>